<protein>
    <submittedName>
        <fullName evidence="1">Uncharacterized protein</fullName>
    </submittedName>
</protein>
<name>A0A385EA69_9CAUD</name>
<evidence type="ECO:0000313" key="2">
    <source>
        <dbReference type="Proteomes" id="UP000259026"/>
    </source>
</evidence>
<reference evidence="1" key="2">
    <citation type="submission" date="2018-09" db="EMBL/GenBank/DDBJ databases">
        <title>Giant CbK-like Caulobacter bacteriophages have genetically divergent genomes.</title>
        <authorList>
            <person name="Wilson K."/>
            <person name="Ely B."/>
        </authorList>
    </citation>
    <scope>NUCLEOTIDE SEQUENCE [LARGE SCALE GENOMIC DNA]</scope>
</reference>
<proteinExistence type="predicted"/>
<organism evidence="1 2">
    <name type="scientific">Caulobacter phage CcrPW</name>
    <dbReference type="NCBI Taxonomy" id="2283271"/>
    <lineage>
        <taxon>Viruses</taxon>
        <taxon>Duplodnaviria</taxon>
        <taxon>Heunggongvirae</taxon>
        <taxon>Uroviricota</taxon>
        <taxon>Caudoviricetes</taxon>
        <taxon>Jeanschmidtviridae</taxon>
        <taxon>Colossusvirus</taxon>
        <taxon>Colossusvirus PW</taxon>
    </lineage>
</organism>
<dbReference type="Gene3D" id="1.10.10.60">
    <property type="entry name" value="Homeodomain-like"/>
    <property type="match status" value="1"/>
</dbReference>
<gene>
    <name evidence="1" type="ORF">CcrPW_gp242</name>
</gene>
<evidence type="ECO:0000313" key="1">
    <source>
        <dbReference type="EMBL" id="AXQ68781.1"/>
    </source>
</evidence>
<dbReference type="Proteomes" id="UP000259026">
    <property type="component" value="Segment"/>
</dbReference>
<sequence length="100" mass="11226">MRDGTFAYAAEAARYFKCSRVRIQQILDEHAPDLRAGKVSSTQATPKERKAREAVLRKETQAALKTTKSINEAAAVLKLTRSGLYSRMRRLGIEYGRQPA</sequence>
<accession>A0A385EA69</accession>
<reference evidence="1" key="1">
    <citation type="submission" date="2018-07" db="EMBL/GenBank/DDBJ databases">
        <authorList>
            <person name="Quirk P.G."/>
            <person name="Krulwich T.A."/>
        </authorList>
    </citation>
    <scope>NUCLEOTIDE SEQUENCE</scope>
</reference>
<keyword evidence="2" id="KW-1185">Reference proteome</keyword>
<dbReference type="EMBL" id="MH588545">
    <property type="protein sequence ID" value="AXQ68781.1"/>
    <property type="molecule type" value="Genomic_DNA"/>
</dbReference>